<evidence type="ECO:0000256" key="6">
    <source>
        <dbReference type="ARBA" id="ARBA00022679"/>
    </source>
</evidence>
<keyword evidence="12" id="KW-0902">Two-component regulatory system</keyword>
<dbReference type="Proteomes" id="UP001493487">
    <property type="component" value="Unassembled WGS sequence"/>
</dbReference>
<dbReference type="InterPro" id="IPR005467">
    <property type="entry name" value="His_kinase_dom"/>
</dbReference>
<keyword evidence="10" id="KW-0067">ATP-binding</keyword>
<dbReference type="SUPFAM" id="SSF158472">
    <property type="entry name" value="HAMP domain-like"/>
    <property type="match status" value="1"/>
</dbReference>
<evidence type="ECO:0000256" key="10">
    <source>
        <dbReference type="ARBA" id="ARBA00022840"/>
    </source>
</evidence>
<dbReference type="SMART" id="SM00387">
    <property type="entry name" value="HATPase_c"/>
    <property type="match status" value="1"/>
</dbReference>
<feature type="transmembrane region" description="Helical" evidence="14">
    <location>
        <begin position="171"/>
        <end position="193"/>
    </location>
</feature>
<dbReference type="CDD" id="cd00082">
    <property type="entry name" value="HisKA"/>
    <property type="match status" value="1"/>
</dbReference>
<dbReference type="Gene3D" id="1.10.287.130">
    <property type="match status" value="1"/>
</dbReference>
<dbReference type="InterPro" id="IPR003661">
    <property type="entry name" value="HisK_dim/P_dom"/>
</dbReference>
<evidence type="ECO:0000259" key="16">
    <source>
        <dbReference type="PROSITE" id="PS50885"/>
    </source>
</evidence>
<dbReference type="InterPro" id="IPR003594">
    <property type="entry name" value="HATPase_dom"/>
</dbReference>
<comment type="caution">
    <text evidence="17">The sequence shown here is derived from an EMBL/GenBank/DDBJ whole genome shotgun (WGS) entry which is preliminary data.</text>
</comment>
<evidence type="ECO:0000256" key="12">
    <source>
        <dbReference type="ARBA" id="ARBA00023012"/>
    </source>
</evidence>
<dbReference type="PANTHER" id="PTHR45528">
    <property type="entry name" value="SENSOR HISTIDINE KINASE CPXA"/>
    <property type="match status" value="1"/>
</dbReference>
<dbReference type="Gene3D" id="6.10.340.10">
    <property type="match status" value="1"/>
</dbReference>
<evidence type="ECO:0000256" key="1">
    <source>
        <dbReference type="ARBA" id="ARBA00000085"/>
    </source>
</evidence>
<dbReference type="SUPFAM" id="SSF55874">
    <property type="entry name" value="ATPase domain of HSP90 chaperone/DNA topoisomerase II/histidine kinase"/>
    <property type="match status" value="1"/>
</dbReference>
<dbReference type="InterPro" id="IPR003660">
    <property type="entry name" value="HAMP_dom"/>
</dbReference>
<feature type="domain" description="HAMP" evidence="16">
    <location>
        <begin position="196"/>
        <end position="248"/>
    </location>
</feature>
<keyword evidence="18" id="KW-1185">Reference proteome</keyword>
<dbReference type="InterPro" id="IPR036097">
    <property type="entry name" value="HisK_dim/P_sf"/>
</dbReference>
<evidence type="ECO:0000256" key="14">
    <source>
        <dbReference type="SAM" id="Phobius"/>
    </source>
</evidence>
<accession>A0ABV1KTU7</accession>
<evidence type="ECO:0000256" key="3">
    <source>
        <dbReference type="ARBA" id="ARBA00012438"/>
    </source>
</evidence>
<evidence type="ECO:0000256" key="5">
    <source>
        <dbReference type="ARBA" id="ARBA00022553"/>
    </source>
</evidence>
<dbReference type="CDD" id="cd00075">
    <property type="entry name" value="HATPase"/>
    <property type="match status" value="1"/>
</dbReference>
<dbReference type="SMART" id="SM00304">
    <property type="entry name" value="HAMP"/>
    <property type="match status" value="1"/>
</dbReference>
<evidence type="ECO:0000256" key="9">
    <source>
        <dbReference type="ARBA" id="ARBA00022777"/>
    </source>
</evidence>
<keyword evidence="7 14" id="KW-0812">Transmembrane</keyword>
<comment type="catalytic activity">
    <reaction evidence="1">
        <text>ATP + protein L-histidine = ADP + protein N-phospho-L-histidine.</text>
        <dbReference type="EC" id="2.7.13.3"/>
    </reaction>
</comment>
<dbReference type="Pfam" id="PF02518">
    <property type="entry name" value="HATPase_c"/>
    <property type="match status" value="1"/>
</dbReference>
<dbReference type="InterPro" id="IPR004358">
    <property type="entry name" value="Sig_transdc_His_kin-like_C"/>
</dbReference>
<evidence type="ECO:0000313" key="18">
    <source>
        <dbReference type="Proteomes" id="UP001493487"/>
    </source>
</evidence>
<dbReference type="SUPFAM" id="SSF47384">
    <property type="entry name" value="Homodimeric domain of signal transducing histidine kinase"/>
    <property type="match status" value="1"/>
</dbReference>
<evidence type="ECO:0000256" key="4">
    <source>
        <dbReference type="ARBA" id="ARBA00022475"/>
    </source>
</evidence>
<keyword evidence="11 14" id="KW-1133">Transmembrane helix</keyword>
<keyword evidence="13 14" id="KW-0472">Membrane</keyword>
<organism evidence="17 18">
    <name type="scientific">Cohnella silvisoli</name>
    <dbReference type="NCBI Taxonomy" id="2873699"/>
    <lineage>
        <taxon>Bacteria</taxon>
        <taxon>Bacillati</taxon>
        <taxon>Bacillota</taxon>
        <taxon>Bacilli</taxon>
        <taxon>Bacillales</taxon>
        <taxon>Paenibacillaceae</taxon>
        <taxon>Cohnella</taxon>
    </lineage>
</organism>
<feature type="transmembrane region" description="Helical" evidence="14">
    <location>
        <begin position="7"/>
        <end position="33"/>
    </location>
</feature>
<dbReference type="Gene3D" id="3.30.565.10">
    <property type="entry name" value="Histidine kinase-like ATPase, C-terminal domain"/>
    <property type="match status" value="1"/>
</dbReference>
<evidence type="ECO:0000256" key="2">
    <source>
        <dbReference type="ARBA" id="ARBA00004651"/>
    </source>
</evidence>
<keyword evidence="4" id="KW-1003">Cell membrane</keyword>
<proteinExistence type="predicted"/>
<evidence type="ECO:0000313" key="17">
    <source>
        <dbReference type="EMBL" id="MEQ4483227.1"/>
    </source>
</evidence>
<dbReference type="Pfam" id="PF00672">
    <property type="entry name" value="HAMP"/>
    <property type="match status" value="1"/>
</dbReference>
<evidence type="ECO:0000256" key="11">
    <source>
        <dbReference type="ARBA" id="ARBA00022989"/>
    </source>
</evidence>
<keyword evidence="8" id="KW-0547">Nucleotide-binding</keyword>
<reference evidence="17 18" key="1">
    <citation type="journal article" date="2023" name="Genome Announc.">
        <title>Pan-Genome Analyses of the Genus Cohnella and Proposal of the Novel Species Cohnella silvisoli sp. nov., Isolated from Forest Soil.</title>
        <authorList>
            <person name="Wang C."/>
            <person name="Mao L."/>
            <person name="Bao G."/>
            <person name="Zhu H."/>
        </authorList>
    </citation>
    <scope>NUCLEOTIDE SEQUENCE [LARGE SCALE GENOMIC DNA]</scope>
    <source>
        <strain evidence="17 18">NL03-T5-1</strain>
    </source>
</reference>
<evidence type="ECO:0000256" key="13">
    <source>
        <dbReference type="ARBA" id="ARBA00023136"/>
    </source>
</evidence>
<protein>
    <recommendedName>
        <fullName evidence="3">histidine kinase</fullName>
        <ecNumber evidence="3">2.7.13.3</ecNumber>
    </recommendedName>
</protein>
<dbReference type="PROSITE" id="PS50885">
    <property type="entry name" value="HAMP"/>
    <property type="match status" value="1"/>
</dbReference>
<dbReference type="Pfam" id="PF00512">
    <property type="entry name" value="HisKA"/>
    <property type="match status" value="1"/>
</dbReference>
<dbReference type="InterPro" id="IPR050398">
    <property type="entry name" value="HssS/ArlS-like"/>
</dbReference>
<dbReference type="EMBL" id="JASKHM010000006">
    <property type="protein sequence ID" value="MEQ4483227.1"/>
    <property type="molecule type" value="Genomic_DNA"/>
</dbReference>
<dbReference type="SMART" id="SM00388">
    <property type="entry name" value="HisKA"/>
    <property type="match status" value="1"/>
</dbReference>
<dbReference type="PANTHER" id="PTHR45528:SF1">
    <property type="entry name" value="SENSOR HISTIDINE KINASE CPXA"/>
    <property type="match status" value="1"/>
</dbReference>
<dbReference type="EC" id="2.7.13.3" evidence="3"/>
<feature type="domain" description="Histidine kinase" evidence="15">
    <location>
        <begin position="263"/>
        <end position="483"/>
    </location>
</feature>
<evidence type="ECO:0000259" key="15">
    <source>
        <dbReference type="PROSITE" id="PS50109"/>
    </source>
</evidence>
<evidence type="ECO:0000256" key="7">
    <source>
        <dbReference type="ARBA" id="ARBA00022692"/>
    </source>
</evidence>
<evidence type="ECO:0000256" key="8">
    <source>
        <dbReference type="ARBA" id="ARBA00022741"/>
    </source>
</evidence>
<keyword evidence="6" id="KW-0808">Transferase</keyword>
<dbReference type="InterPro" id="IPR036890">
    <property type="entry name" value="HATPase_C_sf"/>
</dbReference>
<keyword evidence="9 17" id="KW-0418">Kinase</keyword>
<comment type="subcellular location">
    <subcellularLocation>
        <location evidence="2">Cell membrane</location>
        <topology evidence="2">Multi-pass membrane protein</topology>
    </subcellularLocation>
</comment>
<gene>
    <name evidence="17" type="ORF">QJS35_12575</name>
</gene>
<sequence length="490" mass="56473">MSIRMKLLLSYAAMLVVPLLLLVLMALSLVFFFRGDLQNLQHFYESKAEGFEEDEFYHLIKRTIVQNPSLLADRHYLDEISKEISSKETYLVIRINGETGYASEGIRERKDFIASLPGFRKTNYREKTPAHFFENEYYSYIQNDILSAARQPVSLFLVTRVDPLVHLARQYFPLVLGLLLVVLIATHVLLTYLMSKNIIRPLRDLRNAAKLIKEGDLDFHVKVRGKDEIGQLGLAFEEMRDRLQQSIRIQMQYEENRKELVSNISHDLKTPITAIQGYVDGILEGIADSPEKTEKYIRTISAKAEEMDHLINELFLYSKLDLKRLPFHFEQVPIYAFLSDWAEELKFELDKIDVRFETDMDLDQGTYVLMDRDNFRRVLTNIIQNSLRYMDKKSKTIRILVSDEENIVTIVIEDNGPGISEAALPYIFDRFYRAEQSRNAYTGGTGLGLAIAKQIMEGHGGDIRASSTLGEGLRIIITMPIHIERGGKDE</sequence>
<keyword evidence="5" id="KW-0597">Phosphoprotein</keyword>
<dbReference type="CDD" id="cd06225">
    <property type="entry name" value="HAMP"/>
    <property type="match status" value="1"/>
</dbReference>
<dbReference type="RefSeq" id="WP_232184361.1">
    <property type="nucleotide sequence ID" value="NZ_JAIOAP010000002.1"/>
</dbReference>
<dbReference type="PRINTS" id="PR00344">
    <property type="entry name" value="BCTRLSENSOR"/>
</dbReference>
<name>A0ABV1KTU7_9BACL</name>
<dbReference type="GO" id="GO:0016301">
    <property type="term" value="F:kinase activity"/>
    <property type="evidence" value="ECO:0007669"/>
    <property type="project" value="UniProtKB-KW"/>
</dbReference>
<dbReference type="PROSITE" id="PS50109">
    <property type="entry name" value="HIS_KIN"/>
    <property type="match status" value="1"/>
</dbReference>